<dbReference type="SUPFAM" id="SSF48726">
    <property type="entry name" value="Immunoglobulin"/>
    <property type="match status" value="1"/>
</dbReference>
<dbReference type="SMART" id="SM00408">
    <property type="entry name" value="IGc2"/>
    <property type="match status" value="1"/>
</dbReference>
<dbReference type="InterPro" id="IPR003591">
    <property type="entry name" value="Leu-rich_rpt_typical-subtyp"/>
</dbReference>
<dbReference type="Pfam" id="PF13855">
    <property type="entry name" value="LRR_8"/>
    <property type="match status" value="2"/>
</dbReference>
<dbReference type="SMART" id="SM00013">
    <property type="entry name" value="LRRNT"/>
    <property type="match status" value="1"/>
</dbReference>
<dbReference type="InterPro" id="IPR003599">
    <property type="entry name" value="Ig_sub"/>
</dbReference>
<dbReference type="InterPro" id="IPR003598">
    <property type="entry name" value="Ig_sub2"/>
</dbReference>
<dbReference type="SMART" id="SM00409">
    <property type="entry name" value="IG"/>
    <property type="match status" value="1"/>
</dbReference>
<evidence type="ECO:0000256" key="3">
    <source>
        <dbReference type="ARBA" id="ARBA00022737"/>
    </source>
</evidence>
<dbReference type="InterPro" id="IPR001611">
    <property type="entry name" value="Leu-rich_rpt"/>
</dbReference>
<name>A0AAW1ZWU7_CULAL</name>
<dbReference type="SUPFAM" id="SSF52058">
    <property type="entry name" value="L domain-like"/>
    <property type="match status" value="1"/>
</dbReference>
<keyword evidence="3" id="KW-0677">Repeat</keyword>
<protein>
    <recommendedName>
        <fullName evidence="6">Ig-like domain-containing protein</fullName>
    </recommendedName>
</protein>
<evidence type="ECO:0000256" key="5">
    <source>
        <dbReference type="SAM" id="SignalP"/>
    </source>
</evidence>
<evidence type="ECO:0000259" key="6">
    <source>
        <dbReference type="PROSITE" id="PS50835"/>
    </source>
</evidence>
<dbReference type="AlphaFoldDB" id="A0AAW1ZWU7"/>
<keyword evidence="4" id="KW-1015">Disulfide bond</keyword>
<dbReference type="PROSITE" id="PS51450">
    <property type="entry name" value="LRR"/>
    <property type="match status" value="2"/>
</dbReference>
<dbReference type="SMART" id="SM00369">
    <property type="entry name" value="LRR_TYP"/>
    <property type="match status" value="4"/>
</dbReference>
<dbReference type="SMART" id="SM00082">
    <property type="entry name" value="LRRCT"/>
    <property type="match status" value="1"/>
</dbReference>
<proteinExistence type="predicted"/>
<dbReference type="Pfam" id="PF13927">
    <property type="entry name" value="Ig_3"/>
    <property type="match status" value="1"/>
</dbReference>
<sequence>MHPALYADLTLCLALVVCAQSPSCPSLCTCVLHDRSDSKGLRTVLCKNPALTAIPIDLPSDTVKFRLERTSVSRIFRGAFSAMPDLLYLWLTYNSITVLHPRSFTNLSSLHELRLDGNLLSTFPWEGLRDVPRLRTLGLHNNRLARIPPLAARYLGNVTYLDLSSNKLSTLPNDLSALWPFSDSTQSQRSVVLGLQDNPWVCDCRLSTLLDISKAPESSLVLLDRFLTCSEPPDLAGVPFQSVELTRCRRPYVVTSATKITALLGSNVLLRCDATGYPTPTIMWIKSARSNLYNQACCKQMQSSIDIERLPRKLSGYVQESTRVGIRWSAVSLNGISYRDAGEYRCRAQNMAGISEAIVSLNVVGLMAEYANSKNSDQQQTVAKSDFSQRKPNQRLQSKAIPSLLPRNMTGQPSLPKRVMKIPNASRDKMKRDRIAVKNLPQRHFLIASENPLHKRQTPHVSMSVHT</sequence>
<dbReference type="InterPro" id="IPR032675">
    <property type="entry name" value="LRR_dom_sf"/>
</dbReference>
<dbReference type="Gene3D" id="3.80.10.10">
    <property type="entry name" value="Ribonuclease Inhibitor"/>
    <property type="match status" value="2"/>
</dbReference>
<keyword evidence="2 5" id="KW-0732">Signal</keyword>
<dbReference type="PROSITE" id="PS50835">
    <property type="entry name" value="IG_LIKE"/>
    <property type="match status" value="1"/>
</dbReference>
<dbReference type="PANTHER" id="PTHR45842">
    <property type="entry name" value="SYNAPTIC ADHESION-LIKE MOLECULE SALM"/>
    <property type="match status" value="1"/>
</dbReference>
<evidence type="ECO:0000256" key="2">
    <source>
        <dbReference type="ARBA" id="ARBA00022729"/>
    </source>
</evidence>
<reference evidence="7 8" key="1">
    <citation type="submission" date="2024-05" db="EMBL/GenBank/DDBJ databases">
        <title>A high-quality chromosomal-level genome assembly of Topmouth culter (Culter alburnus).</title>
        <authorList>
            <person name="Zhao H."/>
        </authorList>
    </citation>
    <scope>NUCLEOTIDE SEQUENCE [LARGE SCALE GENOMIC DNA]</scope>
    <source>
        <strain evidence="7">CATC2023</strain>
        <tissue evidence="7">Muscle</tissue>
    </source>
</reference>
<dbReference type="PANTHER" id="PTHR45842:SF8">
    <property type="entry name" value="LEUCINE-RICH REPEAT, IMMUNOGLOBULIN-LIKE DOMAIN AND TRANSMEMBRANE DOMAIN-CONTAINING PROTEIN 3"/>
    <property type="match status" value="1"/>
</dbReference>
<dbReference type="Gene3D" id="2.60.40.10">
    <property type="entry name" value="Immunoglobulins"/>
    <property type="match status" value="1"/>
</dbReference>
<evidence type="ECO:0000313" key="7">
    <source>
        <dbReference type="EMBL" id="KAK9964819.1"/>
    </source>
</evidence>
<dbReference type="InterPro" id="IPR000372">
    <property type="entry name" value="LRRNT"/>
</dbReference>
<feature type="signal peptide" evidence="5">
    <location>
        <begin position="1"/>
        <end position="19"/>
    </location>
</feature>
<dbReference type="EMBL" id="JAWDJR010000013">
    <property type="protein sequence ID" value="KAK9964819.1"/>
    <property type="molecule type" value="Genomic_DNA"/>
</dbReference>
<feature type="chain" id="PRO_5043800058" description="Ig-like domain-containing protein" evidence="5">
    <location>
        <begin position="20"/>
        <end position="467"/>
    </location>
</feature>
<organism evidence="7 8">
    <name type="scientific">Culter alburnus</name>
    <name type="common">Topmouth culter</name>
    <dbReference type="NCBI Taxonomy" id="194366"/>
    <lineage>
        <taxon>Eukaryota</taxon>
        <taxon>Metazoa</taxon>
        <taxon>Chordata</taxon>
        <taxon>Craniata</taxon>
        <taxon>Vertebrata</taxon>
        <taxon>Euteleostomi</taxon>
        <taxon>Actinopterygii</taxon>
        <taxon>Neopterygii</taxon>
        <taxon>Teleostei</taxon>
        <taxon>Ostariophysi</taxon>
        <taxon>Cypriniformes</taxon>
        <taxon>Xenocyprididae</taxon>
        <taxon>Xenocypridinae</taxon>
        <taxon>Culter</taxon>
    </lineage>
</organism>
<dbReference type="Proteomes" id="UP001479290">
    <property type="component" value="Unassembled WGS sequence"/>
</dbReference>
<comment type="caution">
    <text evidence="7">The sequence shown here is derived from an EMBL/GenBank/DDBJ whole genome shotgun (WGS) entry which is preliminary data.</text>
</comment>
<dbReference type="InterPro" id="IPR000483">
    <property type="entry name" value="Cys-rich_flank_reg_C"/>
</dbReference>
<feature type="domain" description="Ig-like" evidence="6">
    <location>
        <begin position="251"/>
        <end position="360"/>
    </location>
</feature>
<evidence type="ECO:0000256" key="1">
    <source>
        <dbReference type="ARBA" id="ARBA00022614"/>
    </source>
</evidence>
<accession>A0AAW1ZWU7</accession>
<keyword evidence="8" id="KW-1185">Reference proteome</keyword>
<dbReference type="InterPro" id="IPR007110">
    <property type="entry name" value="Ig-like_dom"/>
</dbReference>
<keyword evidence="1" id="KW-0433">Leucine-rich repeat</keyword>
<dbReference type="InterPro" id="IPR036179">
    <property type="entry name" value="Ig-like_dom_sf"/>
</dbReference>
<evidence type="ECO:0000313" key="8">
    <source>
        <dbReference type="Proteomes" id="UP001479290"/>
    </source>
</evidence>
<gene>
    <name evidence="7" type="ORF">ABG768_005960</name>
</gene>
<dbReference type="InterPro" id="IPR050467">
    <property type="entry name" value="LRFN"/>
</dbReference>
<evidence type="ECO:0000256" key="4">
    <source>
        <dbReference type="ARBA" id="ARBA00023157"/>
    </source>
</evidence>
<dbReference type="InterPro" id="IPR013783">
    <property type="entry name" value="Ig-like_fold"/>
</dbReference>